<evidence type="ECO:0000256" key="1">
    <source>
        <dbReference type="ARBA" id="ARBA00022723"/>
    </source>
</evidence>
<dbReference type="SUPFAM" id="SSF90229">
    <property type="entry name" value="CCCH zinc finger"/>
    <property type="match status" value="1"/>
</dbReference>
<keyword evidence="2 4" id="KW-0863">Zinc-finger</keyword>
<proteinExistence type="predicted"/>
<dbReference type="EMBL" id="HBIN01006825">
    <property type="protein sequence ID" value="CAE0434699.1"/>
    <property type="molecule type" value="Transcribed_RNA"/>
</dbReference>
<dbReference type="AlphaFoldDB" id="A0A7S3LL07"/>
<dbReference type="PANTHER" id="PTHR21354">
    <property type="entry name" value="ZINC FINGER PROTEIN 511"/>
    <property type="match status" value="1"/>
</dbReference>
<organism evidence="6">
    <name type="scientific">Aplanochytrium stocchinoi</name>
    <dbReference type="NCBI Taxonomy" id="215587"/>
    <lineage>
        <taxon>Eukaryota</taxon>
        <taxon>Sar</taxon>
        <taxon>Stramenopiles</taxon>
        <taxon>Bigyra</taxon>
        <taxon>Labyrinthulomycetes</taxon>
        <taxon>Thraustochytrida</taxon>
        <taxon>Thraustochytriidae</taxon>
        <taxon>Aplanochytrium</taxon>
    </lineage>
</organism>
<feature type="domain" description="C3H1-type" evidence="5">
    <location>
        <begin position="178"/>
        <end position="206"/>
    </location>
</feature>
<dbReference type="PANTHER" id="PTHR21354:SF0">
    <property type="entry name" value="ZINC FINGER PROTEIN 511"/>
    <property type="match status" value="1"/>
</dbReference>
<feature type="zinc finger region" description="C3H1-type" evidence="4">
    <location>
        <begin position="178"/>
        <end position="206"/>
    </location>
</feature>
<dbReference type="SMART" id="SM00356">
    <property type="entry name" value="ZnF_C3H1"/>
    <property type="match status" value="1"/>
</dbReference>
<accession>A0A7S3LL07</accession>
<keyword evidence="1 4" id="KW-0479">Metal-binding</keyword>
<dbReference type="InterPro" id="IPR039258">
    <property type="entry name" value="ZNF511"/>
</dbReference>
<evidence type="ECO:0000256" key="2">
    <source>
        <dbReference type="ARBA" id="ARBA00022771"/>
    </source>
</evidence>
<dbReference type="PROSITE" id="PS50103">
    <property type="entry name" value="ZF_C3H1"/>
    <property type="match status" value="1"/>
</dbReference>
<keyword evidence="3 4" id="KW-0862">Zinc</keyword>
<dbReference type="InterPro" id="IPR036855">
    <property type="entry name" value="Znf_CCCH_sf"/>
</dbReference>
<evidence type="ECO:0000313" key="6">
    <source>
        <dbReference type="EMBL" id="CAE0434699.1"/>
    </source>
</evidence>
<dbReference type="PROSITE" id="PS00028">
    <property type="entry name" value="ZINC_FINGER_C2H2_1"/>
    <property type="match status" value="2"/>
</dbReference>
<dbReference type="SMART" id="SM00355">
    <property type="entry name" value="ZnF_C2H2"/>
    <property type="match status" value="3"/>
</dbReference>
<dbReference type="GO" id="GO:0008270">
    <property type="term" value="F:zinc ion binding"/>
    <property type="evidence" value="ECO:0007669"/>
    <property type="project" value="UniProtKB-KW"/>
</dbReference>
<evidence type="ECO:0000256" key="3">
    <source>
        <dbReference type="ARBA" id="ARBA00022833"/>
    </source>
</evidence>
<dbReference type="InterPro" id="IPR000571">
    <property type="entry name" value="Znf_CCCH"/>
</dbReference>
<protein>
    <recommendedName>
        <fullName evidence="5">C3H1-type domain-containing protein</fullName>
    </recommendedName>
</protein>
<dbReference type="Gene3D" id="4.10.1000.10">
    <property type="entry name" value="Zinc finger, CCCH-type"/>
    <property type="match status" value="1"/>
</dbReference>
<gene>
    <name evidence="6" type="ORF">ASTO00021_LOCUS4995</name>
</gene>
<name>A0A7S3LL07_9STRA</name>
<dbReference type="InterPro" id="IPR013087">
    <property type="entry name" value="Znf_C2H2_type"/>
</dbReference>
<sequence length="280" mass="31696">MDVGGDGMDSESSLWCLPPRRNIHSPEDDFYYPGSLLCQSFSKWTVTEPKQDGIMKHIENEDRNCTHACGAGGCVESFTSLADLSNHFLHSHMYACTMCSSVYASYRLLSIHTSECHDSYFAVLAETKKMYACIVEGCEKEFWNDSRRKLHLMAKHKFPESFSFNESAENMKKSKCKTTAKKLCKYFSKEKGCKFGIKCKFLHPIKQDGIEPAPVDSGKTAPLPDAMRLLHHRNDTKTTGNNGEARKDEDVEMEDLEAKIGTLNLSVPEKISFGRRHRDV</sequence>
<evidence type="ECO:0000259" key="5">
    <source>
        <dbReference type="PROSITE" id="PS50103"/>
    </source>
</evidence>
<evidence type="ECO:0000256" key="4">
    <source>
        <dbReference type="PROSITE-ProRule" id="PRU00723"/>
    </source>
</evidence>
<dbReference type="Pfam" id="PF00642">
    <property type="entry name" value="zf-CCCH"/>
    <property type="match status" value="1"/>
</dbReference>
<reference evidence="6" key="1">
    <citation type="submission" date="2021-01" db="EMBL/GenBank/DDBJ databases">
        <authorList>
            <person name="Corre E."/>
            <person name="Pelletier E."/>
            <person name="Niang G."/>
            <person name="Scheremetjew M."/>
            <person name="Finn R."/>
            <person name="Kale V."/>
            <person name="Holt S."/>
            <person name="Cochrane G."/>
            <person name="Meng A."/>
            <person name="Brown T."/>
            <person name="Cohen L."/>
        </authorList>
    </citation>
    <scope>NUCLEOTIDE SEQUENCE</scope>
    <source>
        <strain evidence="6">GSBS06</strain>
    </source>
</reference>